<dbReference type="InterPro" id="IPR011006">
    <property type="entry name" value="CheY-like_superfamily"/>
</dbReference>
<dbReference type="Pfam" id="PF00512">
    <property type="entry name" value="HisKA"/>
    <property type="match status" value="1"/>
</dbReference>
<dbReference type="RefSeq" id="WP_166148266.1">
    <property type="nucleotide sequence ID" value="NZ_JAANYN010000006.1"/>
</dbReference>
<proteinExistence type="predicted"/>
<feature type="transmembrane region" description="Helical" evidence="8">
    <location>
        <begin position="821"/>
        <end position="842"/>
    </location>
</feature>
<dbReference type="InterPro" id="IPR005467">
    <property type="entry name" value="His_kinase_dom"/>
</dbReference>
<dbReference type="Pfam" id="PF07495">
    <property type="entry name" value="Y_Y_Y"/>
    <property type="match status" value="1"/>
</dbReference>
<feature type="domain" description="HTH araC/xylS-type" evidence="10">
    <location>
        <begin position="1272"/>
        <end position="1371"/>
    </location>
</feature>
<evidence type="ECO:0000259" key="10">
    <source>
        <dbReference type="PROSITE" id="PS01124"/>
    </source>
</evidence>
<dbReference type="PANTHER" id="PTHR43547:SF2">
    <property type="entry name" value="HYBRID SIGNAL TRANSDUCTION HISTIDINE KINASE C"/>
    <property type="match status" value="1"/>
</dbReference>
<evidence type="ECO:0000256" key="8">
    <source>
        <dbReference type="SAM" id="Phobius"/>
    </source>
</evidence>
<dbReference type="InterPro" id="IPR036890">
    <property type="entry name" value="HATPase_C_sf"/>
</dbReference>
<dbReference type="InterPro" id="IPR003594">
    <property type="entry name" value="HATPase_dom"/>
</dbReference>
<evidence type="ECO:0000256" key="6">
    <source>
        <dbReference type="ARBA" id="ARBA00023163"/>
    </source>
</evidence>
<evidence type="ECO:0000256" key="1">
    <source>
        <dbReference type="ARBA" id="ARBA00000085"/>
    </source>
</evidence>
<keyword evidence="8" id="KW-0812">Transmembrane</keyword>
<protein>
    <recommendedName>
        <fullName evidence="2">histidine kinase</fullName>
        <ecNumber evidence="2">2.7.13.3</ecNumber>
    </recommendedName>
</protein>
<dbReference type="Gene3D" id="1.10.287.130">
    <property type="match status" value="1"/>
</dbReference>
<dbReference type="InterPro" id="IPR013783">
    <property type="entry name" value="Ig-like_fold"/>
</dbReference>
<evidence type="ECO:0000256" key="9">
    <source>
        <dbReference type="SAM" id="SignalP"/>
    </source>
</evidence>
<name>A0ABX0H901_9BACT</name>
<keyword evidence="5" id="KW-0238">DNA-binding</keyword>
<feature type="signal peptide" evidence="9">
    <location>
        <begin position="1"/>
        <end position="18"/>
    </location>
</feature>
<dbReference type="InterPro" id="IPR009057">
    <property type="entry name" value="Homeodomain-like_sf"/>
</dbReference>
<keyword evidence="8" id="KW-0472">Membrane</keyword>
<organism evidence="13 14">
    <name type="scientific">Cyclobacterium plantarum</name>
    <dbReference type="NCBI Taxonomy" id="2716263"/>
    <lineage>
        <taxon>Bacteria</taxon>
        <taxon>Pseudomonadati</taxon>
        <taxon>Bacteroidota</taxon>
        <taxon>Cytophagia</taxon>
        <taxon>Cytophagales</taxon>
        <taxon>Cyclobacteriaceae</taxon>
        <taxon>Cyclobacterium</taxon>
    </lineage>
</organism>
<accession>A0ABX0H901</accession>
<dbReference type="SUPFAM" id="SSF47384">
    <property type="entry name" value="Homodimeric domain of signal transducing histidine kinase"/>
    <property type="match status" value="1"/>
</dbReference>
<evidence type="ECO:0000256" key="3">
    <source>
        <dbReference type="ARBA" id="ARBA00022553"/>
    </source>
</evidence>
<dbReference type="Gene3D" id="2.130.10.10">
    <property type="entry name" value="YVTN repeat-like/Quinoprotein amine dehydrogenase"/>
    <property type="match status" value="4"/>
</dbReference>
<keyword evidence="14" id="KW-1185">Reference proteome</keyword>
<dbReference type="PROSITE" id="PS50109">
    <property type="entry name" value="HIS_KIN"/>
    <property type="match status" value="1"/>
</dbReference>
<comment type="caution">
    <text evidence="13">The sequence shown here is derived from an EMBL/GenBank/DDBJ whole genome shotgun (WGS) entry which is preliminary data.</text>
</comment>
<dbReference type="EC" id="2.7.13.3" evidence="2"/>
<dbReference type="Gene3D" id="1.10.10.60">
    <property type="entry name" value="Homeodomain-like"/>
    <property type="match status" value="1"/>
</dbReference>
<dbReference type="PROSITE" id="PS50110">
    <property type="entry name" value="RESPONSE_REGULATORY"/>
    <property type="match status" value="1"/>
</dbReference>
<evidence type="ECO:0000313" key="14">
    <source>
        <dbReference type="Proteomes" id="UP000649799"/>
    </source>
</evidence>
<sequence length="1375" mass="155898">MKRTSAFILLLWSLLLFAELKGENDPEISFRKLKTGQNLSSGNIQAIFQDRDGYLWFGTNNGLNRYDGSTLNVYYSDEGDSSTVSSSSIYKIFQGPDGDIWLKDFERVFNIYRKDKGIFESDMEKIAFRYNLRSKDISKVFEDSKGDFWFLHPYEGITHYKSDINKSSYFFHKASLEGSLSYNSVTDIQEDIKGNFWVIYDNGWIDILSGESLKVIKKVQVLRNADENLIYNFELVMDDSGDAWAFCPDYALGVFHISADDYSIQNIHEKSPGLRLNNALVKSVMAFSKEQVWLGTDHGGINIIDKGKGKVRYLVNKPENPQSLSHNAVYALYLDQDGIVWVGTHKRGIDLYHPHFSRFGMVRREIDPNNPIPKNDVNAVEEMTAGQIIMGSNGGGLWQYDHSSGVCLDLIDKTGLEGDIPPPDLVVVDLFTDSFGTLWIGTYQKGLYAFDGKTFKHYAASTEKEGALRDNNVWKIFEDSKGRLWIGTLREGLFLMDRKNDTFLPFAAGVNGVSLNNKYITGINEDSFGNIWVGGSRGIDVFHPEKGYQRYFSGNENDQSGLKNHNISEIIRDPYGIIWVGSSGGLFYYDEEAGIFHGFDQSNGLENHFLVSLIADQSGDLWLSSQEGLTQAKVNRSNKELLLEFRFFNTGDGLQGNYFNKNAAFLSDRGEVFIGGSDGVNFVNPVNFPFIEKEPEIVFTEFQLFNQAISVNQRINGRAILSSNLDKKRSIQLKHHENIFSVSFSSLNYLNPEKSRFLYRLEGFNKEWVKLSKPPFKVSFTNLDPGNYTLMVKATNADGIWGEEAASLSIEILSPFWLTPFAYFLYVILFLSIFLLAWRWFVNQERQRLQRLEEIKENQRLAELDQMKSRFFNNVSHEFKTPLTLILAPIDKIIMDRPESPEIFQFTTIQKNAKKLLLMVNQLLEVRNMESDSLKLETSEGEIVAFIEENVRAFQSLSVNNQIGLTFGSNVRSIPTSFDPDKMSKIIYNLLSNAFKFTPKGGEVNVGLEFQQQGLRNGLLKIKVQDSGAGMGKETLNRIFDRYFTLNTAGNQGTGIGLSLAQEYTKLHGGLIEVESQPGRGTLFVISLPLSIREGYLTWEEFFMDTGREELIASGQSPIIADRPTLLLVEDNHELRHYLAEVLKETYIVDQAGDGKEALEKALSKIPDLILSDILMPEMDGIALCSAIKSNIKTSHVPVVLLTAKTAEEDHLLGLDSGCNLYLEKPFSLEILLSALKNLLEERSRLQKHYRKIISVQTSDAEMESLDDKLIQKAVALVEKEIENPDFSVEILSKSLGMSRVHLYKKINSLTGQNPLEFIRSIRLQRAAQLLEMNQYTVSEVAYKVGYNNAKYFSKHFKANYGKLPSQFQKNNENE</sequence>
<dbReference type="Gene3D" id="3.30.565.10">
    <property type="entry name" value="Histidine kinase-like ATPase, C-terminal domain"/>
    <property type="match status" value="1"/>
</dbReference>
<dbReference type="Proteomes" id="UP000649799">
    <property type="component" value="Unassembled WGS sequence"/>
</dbReference>
<dbReference type="SMART" id="SM00448">
    <property type="entry name" value="REC"/>
    <property type="match status" value="1"/>
</dbReference>
<feature type="chain" id="PRO_5045696228" description="histidine kinase" evidence="9">
    <location>
        <begin position="19"/>
        <end position="1375"/>
    </location>
</feature>
<feature type="domain" description="Response regulatory" evidence="12">
    <location>
        <begin position="1125"/>
        <end position="1240"/>
    </location>
</feature>
<dbReference type="Pfam" id="PF00072">
    <property type="entry name" value="Response_reg"/>
    <property type="match status" value="1"/>
</dbReference>
<dbReference type="SUPFAM" id="SSF50998">
    <property type="entry name" value="Quinoprotein alcohol dehydrogenase-like"/>
    <property type="match status" value="1"/>
</dbReference>
<dbReference type="Pfam" id="PF12833">
    <property type="entry name" value="HTH_18"/>
    <property type="match status" value="1"/>
</dbReference>
<feature type="modified residue" description="4-aspartylphosphate" evidence="7">
    <location>
        <position position="1173"/>
    </location>
</feature>
<keyword evidence="4" id="KW-0805">Transcription regulation</keyword>
<dbReference type="Pfam" id="PF02518">
    <property type="entry name" value="HATPase_c"/>
    <property type="match status" value="1"/>
</dbReference>
<dbReference type="PANTHER" id="PTHR43547">
    <property type="entry name" value="TWO-COMPONENT HISTIDINE KINASE"/>
    <property type="match status" value="1"/>
</dbReference>
<dbReference type="SMART" id="SM00388">
    <property type="entry name" value="HisKA"/>
    <property type="match status" value="1"/>
</dbReference>
<dbReference type="EMBL" id="JAANYN010000006">
    <property type="protein sequence ID" value="NHE58149.1"/>
    <property type="molecule type" value="Genomic_DNA"/>
</dbReference>
<comment type="catalytic activity">
    <reaction evidence="1">
        <text>ATP + protein L-histidine = ADP + protein N-phospho-L-histidine.</text>
        <dbReference type="EC" id="2.7.13.3"/>
    </reaction>
</comment>
<dbReference type="InterPro" id="IPR001789">
    <property type="entry name" value="Sig_transdc_resp-reg_receiver"/>
</dbReference>
<reference evidence="13 14" key="1">
    <citation type="submission" date="2020-03" db="EMBL/GenBank/DDBJ databases">
        <title>Cyclobacterium plantarum sp. nov., a marine bacterium isolated from a coastal-marine wetland.</title>
        <authorList>
            <person name="Sanchez-Porro C."/>
            <person name="Ventosa A."/>
            <person name="Amoozegar M."/>
        </authorList>
    </citation>
    <scope>NUCLEOTIDE SEQUENCE [LARGE SCALE GENOMIC DNA]</scope>
    <source>
        <strain evidence="13 14">GBPx2</strain>
    </source>
</reference>
<dbReference type="InterPro" id="IPR011123">
    <property type="entry name" value="Y_Y_Y"/>
</dbReference>
<dbReference type="InterPro" id="IPR018062">
    <property type="entry name" value="HTH_AraC-typ_CS"/>
</dbReference>
<evidence type="ECO:0000256" key="2">
    <source>
        <dbReference type="ARBA" id="ARBA00012438"/>
    </source>
</evidence>
<dbReference type="SUPFAM" id="SSF63829">
    <property type="entry name" value="Calcium-dependent phosphotriesterase"/>
    <property type="match status" value="2"/>
</dbReference>
<evidence type="ECO:0000313" key="13">
    <source>
        <dbReference type="EMBL" id="NHE58149.1"/>
    </source>
</evidence>
<keyword evidence="8" id="KW-1133">Transmembrane helix</keyword>
<dbReference type="CDD" id="cd17574">
    <property type="entry name" value="REC_OmpR"/>
    <property type="match status" value="1"/>
</dbReference>
<dbReference type="InterPro" id="IPR015943">
    <property type="entry name" value="WD40/YVTN_repeat-like_dom_sf"/>
</dbReference>
<dbReference type="CDD" id="cd00082">
    <property type="entry name" value="HisKA"/>
    <property type="match status" value="1"/>
</dbReference>
<dbReference type="Gene3D" id="2.60.40.10">
    <property type="entry name" value="Immunoglobulins"/>
    <property type="match status" value="1"/>
</dbReference>
<dbReference type="SUPFAM" id="SSF52172">
    <property type="entry name" value="CheY-like"/>
    <property type="match status" value="1"/>
</dbReference>
<feature type="domain" description="Histidine kinase" evidence="11">
    <location>
        <begin position="874"/>
        <end position="1092"/>
    </location>
</feature>
<dbReference type="SUPFAM" id="SSF55874">
    <property type="entry name" value="ATPase domain of HSP90 chaperone/DNA topoisomerase II/histidine kinase"/>
    <property type="match status" value="1"/>
</dbReference>
<evidence type="ECO:0000256" key="5">
    <source>
        <dbReference type="ARBA" id="ARBA00023125"/>
    </source>
</evidence>
<dbReference type="PRINTS" id="PR00344">
    <property type="entry name" value="BCTRLSENSOR"/>
</dbReference>
<dbReference type="InterPro" id="IPR003661">
    <property type="entry name" value="HisK_dim/P_dom"/>
</dbReference>
<keyword evidence="6" id="KW-0804">Transcription</keyword>
<evidence type="ECO:0000256" key="4">
    <source>
        <dbReference type="ARBA" id="ARBA00023015"/>
    </source>
</evidence>
<dbReference type="InterPro" id="IPR011110">
    <property type="entry name" value="Reg_prop"/>
</dbReference>
<dbReference type="SMART" id="SM00342">
    <property type="entry name" value="HTH_ARAC"/>
    <property type="match status" value="1"/>
</dbReference>
<dbReference type="InterPro" id="IPR036097">
    <property type="entry name" value="HisK_dim/P_sf"/>
</dbReference>
<dbReference type="Pfam" id="PF07494">
    <property type="entry name" value="Reg_prop"/>
    <property type="match status" value="4"/>
</dbReference>
<evidence type="ECO:0000259" key="11">
    <source>
        <dbReference type="PROSITE" id="PS50109"/>
    </source>
</evidence>
<evidence type="ECO:0000259" key="12">
    <source>
        <dbReference type="PROSITE" id="PS50110"/>
    </source>
</evidence>
<dbReference type="InterPro" id="IPR011047">
    <property type="entry name" value="Quinoprotein_ADH-like_sf"/>
</dbReference>
<dbReference type="PROSITE" id="PS00041">
    <property type="entry name" value="HTH_ARAC_FAMILY_1"/>
    <property type="match status" value="1"/>
</dbReference>
<dbReference type="InterPro" id="IPR004358">
    <property type="entry name" value="Sig_transdc_His_kin-like_C"/>
</dbReference>
<dbReference type="Gene3D" id="3.40.50.2300">
    <property type="match status" value="1"/>
</dbReference>
<dbReference type="PROSITE" id="PS01124">
    <property type="entry name" value="HTH_ARAC_FAMILY_2"/>
    <property type="match status" value="1"/>
</dbReference>
<evidence type="ECO:0000256" key="7">
    <source>
        <dbReference type="PROSITE-ProRule" id="PRU00169"/>
    </source>
</evidence>
<keyword evidence="3 7" id="KW-0597">Phosphoprotein</keyword>
<dbReference type="SMART" id="SM00387">
    <property type="entry name" value="HATPase_c"/>
    <property type="match status" value="1"/>
</dbReference>
<keyword evidence="9" id="KW-0732">Signal</keyword>
<gene>
    <name evidence="13" type="ORF">G9Q97_15160</name>
</gene>
<dbReference type="InterPro" id="IPR018060">
    <property type="entry name" value="HTH_AraC"/>
</dbReference>
<dbReference type="SUPFAM" id="SSF46689">
    <property type="entry name" value="Homeodomain-like"/>
    <property type="match status" value="1"/>
</dbReference>